<name>A0A9W7E1Z3_9STRA</name>
<feature type="region of interest" description="Disordered" evidence="13">
    <location>
        <begin position="767"/>
        <end position="790"/>
    </location>
</feature>
<evidence type="ECO:0000313" key="16">
    <source>
        <dbReference type="Proteomes" id="UP001165085"/>
    </source>
</evidence>
<organism evidence="15 16">
    <name type="scientific">Triparma strigata</name>
    <dbReference type="NCBI Taxonomy" id="1606541"/>
    <lineage>
        <taxon>Eukaryota</taxon>
        <taxon>Sar</taxon>
        <taxon>Stramenopiles</taxon>
        <taxon>Ochrophyta</taxon>
        <taxon>Bolidophyceae</taxon>
        <taxon>Parmales</taxon>
        <taxon>Triparmaceae</taxon>
        <taxon>Triparma</taxon>
    </lineage>
</organism>
<evidence type="ECO:0000256" key="12">
    <source>
        <dbReference type="SAM" id="Coils"/>
    </source>
</evidence>
<dbReference type="GO" id="GO:0003684">
    <property type="term" value="F:damaged DNA binding"/>
    <property type="evidence" value="ECO:0007669"/>
    <property type="project" value="TreeGrafter"/>
</dbReference>
<feature type="compositionally biased region" description="Acidic residues" evidence="13">
    <location>
        <begin position="935"/>
        <end position="960"/>
    </location>
</feature>
<evidence type="ECO:0000256" key="1">
    <source>
        <dbReference type="ARBA" id="ARBA00004123"/>
    </source>
</evidence>
<keyword evidence="5" id="KW-0547">Nucleotide-binding</keyword>
<dbReference type="SUPFAM" id="SSF52540">
    <property type="entry name" value="P-loop containing nucleoside triphosphate hydrolases"/>
    <property type="match status" value="1"/>
</dbReference>
<dbReference type="PANTHER" id="PTHR19306">
    <property type="entry name" value="STRUCTURAL MAINTENANCE OF CHROMOSOMES 5,6 SMC5, SMC6"/>
    <property type="match status" value="1"/>
</dbReference>
<dbReference type="GO" id="GO:0000724">
    <property type="term" value="P:double-strand break repair via homologous recombination"/>
    <property type="evidence" value="ECO:0007669"/>
    <property type="project" value="TreeGrafter"/>
</dbReference>
<dbReference type="Gene3D" id="3.40.50.300">
    <property type="entry name" value="P-loop containing nucleotide triphosphate hydrolases"/>
    <property type="match status" value="2"/>
</dbReference>
<evidence type="ECO:0000256" key="11">
    <source>
        <dbReference type="ARBA" id="ARBA00023242"/>
    </source>
</evidence>
<keyword evidence="6" id="KW-0227">DNA damage</keyword>
<feature type="compositionally biased region" description="Acidic residues" evidence="13">
    <location>
        <begin position="38"/>
        <end position="47"/>
    </location>
</feature>
<keyword evidence="11" id="KW-0539">Nucleus</keyword>
<evidence type="ECO:0000256" key="4">
    <source>
        <dbReference type="ARBA" id="ARBA00022454"/>
    </source>
</evidence>
<keyword evidence="16" id="KW-1185">Reference proteome</keyword>
<feature type="region of interest" description="Disordered" evidence="13">
    <location>
        <begin position="905"/>
        <end position="989"/>
    </location>
</feature>
<feature type="compositionally biased region" description="Basic and acidic residues" evidence="13">
    <location>
        <begin position="1"/>
        <end position="17"/>
    </location>
</feature>
<keyword evidence="8 12" id="KW-0175">Coiled coil</keyword>
<evidence type="ECO:0000256" key="7">
    <source>
        <dbReference type="ARBA" id="ARBA00022840"/>
    </source>
</evidence>
<dbReference type="Proteomes" id="UP001165085">
    <property type="component" value="Unassembled WGS sequence"/>
</dbReference>
<evidence type="ECO:0000256" key="5">
    <source>
        <dbReference type="ARBA" id="ARBA00022741"/>
    </source>
</evidence>
<evidence type="ECO:0000256" key="9">
    <source>
        <dbReference type="ARBA" id="ARBA00023172"/>
    </source>
</evidence>
<gene>
    <name evidence="15" type="ORF">TrST_g13756</name>
</gene>
<dbReference type="GO" id="GO:0005634">
    <property type="term" value="C:nucleus"/>
    <property type="evidence" value="ECO:0007669"/>
    <property type="project" value="UniProtKB-SubCell"/>
</dbReference>
<dbReference type="GO" id="GO:0030915">
    <property type="term" value="C:Smc5-Smc6 complex"/>
    <property type="evidence" value="ECO:0007669"/>
    <property type="project" value="TreeGrafter"/>
</dbReference>
<comment type="subcellular location">
    <subcellularLocation>
        <location evidence="2">Chromosome</location>
    </subcellularLocation>
    <subcellularLocation>
        <location evidence="1">Nucleus</location>
    </subcellularLocation>
</comment>
<evidence type="ECO:0000256" key="6">
    <source>
        <dbReference type="ARBA" id="ARBA00022763"/>
    </source>
</evidence>
<dbReference type="GO" id="GO:0005524">
    <property type="term" value="F:ATP binding"/>
    <property type="evidence" value="ECO:0007669"/>
    <property type="project" value="UniProtKB-KW"/>
</dbReference>
<keyword evidence="7" id="KW-0067">ATP-binding</keyword>
<dbReference type="EMBL" id="BRXY01000077">
    <property type="protein sequence ID" value="GMH62345.1"/>
    <property type="molecule type" value="Genomic_DNA"/>
</dbReference>
<feature type="compositionally biased region" description="Low complexity" evidence="13">
    <location>
        <begin position="915"/>
        <end position="934"/>
    </location>
</feature>
<comment type="caution">
    <text evidence="15">The sequence shown here is derived from an EMBL/GenBank/DDBJ whole genome shotgun (WGS) entry which is preliminary data.</text>
</comment>
<dbReference type="GO" id="GO:0035861">
    <property type="term" value="C:site of double-strand break"/>
    <property type="evidence" value="ECO:0007669"/>
    <property type="project" value="TreeGrafter"/>
</dbReference>
<feature type="compositionally biased region" description="Acidic residues" evidence="13">
    <location>
        <begin position="767"/>
        <end position="777"/>
    </location>
</feature>
<dbReference type="InterPro" id="IPR027417">
    <property type="entry name" value="P-loop_NTPase"/>
</dbReference>
<dbReference type="Pfam" id="PF13476">
    <property type="entry name" value="AAA_23"/>
    <property type="match status" value="1"/>
</dbReference>
<comment type="similarity">
    <text evidence="3">Belongs to the SMC family. SMC6 subfamily.</text>
</comment>
<proteinExistence type="inferred from homology"/>
<keyword evidence="9" id="KW-0233">DNA recombination</keyword>
<feature type="region of interest" description="Disordered" evidence="13">
    <location>
        <begin position="331"/>
        <end position="360"/>
    </location>
</feature>
<evidence type="ECO:0000256" key="3">
    <source>
        <dbReference type="ARBA" id="ARBA00006793"/>
    </source>
</evidence>
<evidence type="ECO:0000256" key="10">
    <source>
        <dbReference type="ARBA" id="ARBA00023204"/>
    </source>
</evidence>
<reference evidence="16" key="1">
    <citation type="journal article" date="2023" name="Commun. Biol.">
        <title>Genome analysis of Parmales, the sister group of diatoms, reveals the evolutionary specialization of diatoms from phago-mixotrophs to photoautotrophs.</title>
        <authorList>
            <person name="Ban H."/>
            <person name="Sato S."/>
            <person name="Yoshikawa S."/>
            <person name="Yamada K."/>
            <person name="Nakamura Y."/>
            <person name="Ichinomiya M."/>
            <person name="Sato N."/>
            <person name="Blanc-Mathieu R."/>
            <person name="Endo H."/>
            <person name="Kuwata A."/>
            <person name="Ogata H."/>
        </authorList>
    </citation>
    <scope>NUCLEOTIDE SEQUENCE [LARGE SCALE GENOMIC DNA]</scope>
    <source>
        <strain evidence="16">NIES 3701</strain>
    </source>
</reference>
<feature type="region of interest" description="Disordered" evidence="13">
    <location>
        <begin position="1"/>
        <end position="47"/>
    </location>
</feature>
<sequence length="1190" mass="135271">MDALPKDEGHDEGHEEGNSEEEYVQVNSLVEPYPNPDSDSENEDDENLEPMTLSRINPMGKPPEAGIIVKVYVENFMCHKKMSVDLCSNINFINGQNGSGKSAVLAAIQICLGAGARRTNRASSLSSLINHNGKATHAKLRVKLLNKGSDAFQHETYGDYVTVERILDKSGGSSYRLLDAKDKVKSKKKADLDQMLDLFNIQVDNPVAVLDQEESKKFLTGKPEDKYAFFCKATELERISRQYSATNDSIEDLEIQKEAMIKQLRPQKLIVDKLEAEWNECLKLEKIEEKISDNKIYGAFALVNEVEEKEQAKTKLRDKLKAEYEKLDGKVKEHEAKKPSVGDTEAREEKAKALSAEAEKAVEDKRALEEELRSKKKPFKKMENELKNTKNELKRAEQSLKKSKAALQKARDDFLSNKGSAEGNKAKMIERQKELEEELEANKEKTVKYQEKLDLLHDTYEEKLSAVDGKAADAKKSYAQMKEQEDVLKMLKNQNGAGSLAMFGTKAPDLVQKINQGMRKKIFKGNIYGPIGSFLQIKAGKEKWAKLAESCIGDMTLCSFICDNNADIQHLRRMRKETNCRSMELPLHFQRPGPRYNINVQRVEGVEICIDVLNIENDLVHNFLCDSSRIERKALAASREVSEKRLVVTQNGRKAIRGGDIQECYFFPRGDMWTLKGGSLGMRSNTNDHNFNRTRIGRDAAAATLDAKQQFEYFQSEYKEKKAEIDDLKSEASDEKKAWNAYNKSNKTLLTEMSKIKEELHDLQESLEDQAQDDEEEDHSHLQAEVDDHEAEVEELTKNIEEKENLIKEEAPEIEAVEAKLDEEAARNQKIIDELDEITKEIEDSQDRLANWEAKLEKGKKKLASYLVDLEEAEKNVVASSEKLAGMIKVGKTLLWQKARIDRSNEKKRKKLMEPEMTQTQTQTQAQTQTQTQTQDDEDEDDEDEEDAAAGEPTDAELDEIERPRISKAASYFRAKQTKAEEELERERKKRRISEADTKAVWSKFSRARENLAGVKRGIDTVDGNLKKMKHDLKIRKRKWKTFRKHIAYMTNQTFGDMLNKKGSSGQVDFDHSNKMLQLTVQKDSNEASQTSDVKALSGGERSFTTLSLLLALGENLETPFRVMDEFDVFLDAVSRKIALDTLVEVAASMVHRQFIFITPQDISRLTPSPTLKIIKMKAPDRSGLQTTLD</sequence>
<evidence type="ECO:0000256" key="13">
    <source>
        <dbReference type="SAM" id="MobiDB-lite"/>
    </source>
</evidence>
<evidence type="ECO:0000313" key="15">
    <source>
        <dbReference type="EMBL" id="GMH62345.1"/>
    </source>
</evidence>
<dbReference type="OrthoDB" id="10072614at2759"/>
<evidence type="ECO:0000259" key="14">
    <source>
        <dbReference type="Pfam" id="PF13476"/>
    </source>
</evidence>
<dbReference type="PANTHER" id="PTHR19306:SF6">
    <property type="entry name" value="STRUCTURAL MAINTENANCE OF CHROMOSOMES PROTEIN 6"/>
    <property type="match status" value="1"/>
</dbReference>
<feature type="domain" description="Rad50/SbcC-type AAA" evidence="14">
    <location>
        <begin position="70"/>
        <end position="293"/>
    </location>
</feature>
<dbReference type="InterPro" id="IPR038729">
    <property type="entry name" value="Rad50/SbcC_AAA"/>
</dbReference>
<keyword evidence="10" id="KW-0234">DNA repair</keyword>
<feature type="coiled-coil region" evidence="12">
    <location>
        <begin position="236"/>
        <end position="263"/>
    </location>
</feature>
<feature type="compositionally biased region" description="Basic and acidic residues" evidence="13">
    <location>
        <begin position="978"/>
        <end position="989"/>
    </location>
</feature>
<evidence type="ECO:0000256" key="8">
    <source>
        <dbReference type="ARBA" id="ARBA00023054"/>
    </source>
</evidence>
<protein>
    <recommendedName>
        <fullName evidence="14">Rad50/SbcC-type AAA domain-containing protein</fullName>
    </recommendedName>
</protein>
<accession>A0A9W7E1Z3</accession>
<keyword evidence="4" id="KW-0158">Chromosome</keyword>
<dbReference type="AlphaFoldDB" id="A0A9W7E1Z3"/>
<dbReference type="GO" id="GO:0003697">
    <property type="term" value="F:single-stranded DNA binding"/>
    <property type="evidence" value="ECO:0007669"/>
    <property type="project" value="TreeGrafter"/>
</dbReference>
<evidence type="ECO:0000256" key="2">
    <source>
        <dbReference type="ARBA" id="ARBA00004286"/>
    </source>
</evidence>